<evidence type="ECO:0000256" key="1">
    <source>
        <dbReference type="SAM" id="MobiDB-lite"/>
    </source>
</evidence>
<gene>
    <name evidence="2" type="ORF">NYO98_07720</name>
</gene>
<keyword evidence="3" id="KW-1185">Reference proteome</keyword>
<feature type="compositionally biased region" description="Pro residues" evidence="1">
    <location>
        <begin position="1"/>
        <end position="12"/>
    </location>
</feature>
<dbReference type="RefSeq" id="WP_268110994.1">
    <property type="nucleotide sequence ID" value="NZ_JAPPUX010000002.1"/>
</dbReference>
<evidence type="ECO:0000313" key="2">
    <source>
        <dbReference type="EMBL" id="MCY4726165.1"/>
    </source>
</evidence>
<proteinExistence type="predicted"/>
<accession>A0ABT4CB29</accession>
<evidence type="ECO:0000313" key="3">
    <source>
        <dbReference type="Proteomes" id="UP001074726"/>
    </source>
</evidence>
<comment type="caution">
    <text evidence="2">The sequence shown here is derived from an EMBL/GenBank/DDBJ whole genome shotgun (WGS) entry which is preliminary data.</text>
</comment>
<feature type="region of interest" description="Disordered" evidence="1">
    <location>
        <begin position="1"/>
        <end position="21"/>
    </location>
</feature>
<organism evidence="2 3">
    <name type="scientific">Nocardioides pini</name>
    <dbReference type="NCBI Taxonomy" id="2975053"/>
    <lineage>
        <taxon>Bacteria</taxon>
        <taxon>Bacillati</taxon>
        <taxon>Actinomycetota</taxon>
        <taxon>Actinomycetes</taxon>
        <taxon>Propionibacteriales</taxon>
        <taxon>Nocardioidaceae</taxon>
        <taxon>Nocardioides</taxon>
    </lineage>
</organism>
<dbReference type="EMBL" id="JAPPUX010000002">
    <property type="protein sequence ID" value="MCY4726165.1"/>
    <property type="molecule type" value="Genomic_DNA"/>
</dbReference>
<dbReference type="Proteomes" id="UP001074726">
    <property type="component" value="Unassembled WGS sequence"/>
</dbReference>
<reference evidence="2" key="1">
    <citation type="submission" date="2022-08" db="EMBL/GenBank/DDBJ databases">
        <title>Genome sequencing of Nocardioides sp. STR2.</title>
        <authorList>
            <person name="So Y."/>
        </authorList>
    </citation>
    <scope>NUCLEOTIDE SEQUENCE</scope>
    <source>
        <strain evidence="2">STR2</strain>
    </source>
</reference>
<name>A0ABT4CB29_9ACTN</name>
<sequence length="157" mass="17338">MVRPLAPRPAPQPALQAPVDRHTHTVLHAATLALVEEESRRRFPVTLHAGVPGRSARHVEDPPLPDAGLRADVVLALLRAAAALDPRPALWLTRPGELTPHDDDLRWVGPAAWAAQALGMPVGLVVVTRRGWFDPVSDVRREWRRLRPRPAAARERP</sequence>
<protein>
    <submittedName>
        <fullName evidence="2">Uncharacterized protein</fullName>
    </submittedName>
</protein>